<feature type="domain" description="SCP2" evidence="1">
    <location>
        <begin position="21"/>
        <end position="112"/>
    </location>
</feature>
<dbReference type="Pfam" id="PF02036">
    <property type="entry name" value="SCP2"/>
    <property type="match status" value="1"/>
</dbReference>
<dbReference type="InterPro" id="IPR036527">
    <property type="entry name" value="SCP2_sterol-bd_dom_sf"/>
</dbReference>
<name>A0A8I0ZVK4_RHOER</name>
<keyword evidence="3" id="KW-1185">Reference proteome</keyword>
<dbReference type="EMBL" id="JAECSB010000037">
    <property type="protein sequence ID" value="MBH5143458.1"/>
    <property type="molecule type" value="Genomic_DNA"/>
</dbReference>
<dbReference type="AlphaFoldDB" id="A0A8I0ZVK4"/>
<comment type="caution">
    <text evidence="2">The sequence shown here is derived from an EMBL/GenBank/DDBJ whole genome shotgun (WGS) entry which is preliminary data.</text>
</comment>
<evidence type="ECO:0000259" key="1">
    <source>
        <dbReference type="Pfam" id="PF02036"/>
    </source>
</evidence>
<proteinExistence type="predicted"/>
<dbReference type="SUPFAM" id="SSF55718">
    <property type="entry name" value="SCP-like"/>
    <property type="match status" value="1"/>
</dbReference>
<dbReference type="Gene3D" id="3.30.1050.10">
    <property type="entry name" value="SCP2 sterol-binding domain"/>
    <property type="match status" value="1"/>
</dbReference>
<reference evidence="2 3" key="1">
    <citation type="submission" date="2020-12" db="EMBL/GenBank/DDBJ databases">
        <title>Draft genome sequence of furan degrading bacterial strain FUR100.</title>
        <authorList>
            <person name="Woiski C."/>
        </authorList>
    </citation>
    <scope>NUCLEOTIDE SEQUENCE [LARGE SCALE GENOMIC DNA]</scope>
    <source>
        <strain evidence="2 3">FUR100</strain>
    </source>
</reference>
<sequence length="136" mass="14869">MPSFTHESDLYTFVGGIFEKAYQDPELGPKLSATGAVLLVKCTDPDSEVVLDMPNKKVYPSTADSPVAPNATMRMNTDTANRFWQGKVNMTLAMAKGQVKTEGAIMKVLKLVPSTKSLFPIYINDLKNAGRDDLLV</sequence>
<gene>
    <name evidence="2" type="ORF">I3517_12590</name>
</gene>
<dbReference type="Proteomes" id="UP000627573">
    <property type="component" value="Unassembled WGS sequence"/>
</dbReference>
<protein>
    <submittedName>
        <fullName evidence="2">SCP2 sterol-binding domain-containing protein</fullName>
    </submittedName>
</protein>
<evidence type="ECO:0000313" key="3">
    <source>
        <dbReference type="Proteomes" id="UP000627573"/>
    </source>
</evidence>
<dbReference type="InterPro" id="IPR003033">
    <property type="entry name" value="SCP2_sterol-bd_dom"/>
</dbReference>
<accession>A0A8I0ZVK4</accession>
<evidence type="ECO:0000313" key="2">
    <source>
        <dbReference type="EMBL" id="MBH5143458.1"/>
    </source>
</evidence>
<organism evidence="2 3">
    <name type="scientific">Rhodococcus erythropolis</name>
    <name type="common">Arthrobacter picolinophilus</name>
    <dbReference type="NCBI Taxonomy" id="1833"/>
    <lineage>
        <taxon>Bacteria</taxon>
        <taxon>Bacillati</taxon>
        <taxon>Actinomycetota</taxon>
        <taxon>Actinomycetes</taxon>
        <taxon>Mycobacteriales</taxon>
        <taxon>Nocardiaceae</taxon>
        <taxon>Rhodococcus</taxon>
        <taxon>Rhodococcus erythropolis group</taxon>
    </lineage>
</organism>
<dbReference type="RefSeq" id="WP_197941044.1">
    <property type="nucleotide sequence ID" value="NZ_JAECSB010000037.1"/>
</dbReference>